<dbReference type="Pfam" id="PF06568">
    <property type="entry name" value="YjiS-like"/>
    <property type="match status" value="1"/>
</dbReference>
<feature type="domain" description="YjiS-like" evidence="1">
    <location>
        <begin position="26"/>
        <end position="58"/>
    </location>
</feature>
<evidence type="ECO:0000313" key="3">
    <source>
        <dbReference type="Proteomes" id="UP000707352"/>
    </source>
</evidence>
<keyword evidence="3" id="KW-1185">Reference proteome</keyword>
<evidence type="ECO:0000313" key="2">
    <source>
        <dbReference type="EMBL" id="NIX75984.1"/>
    </source>
</evidence>
<evidence type="ECO:0000259" key="1">
    <source>
        <dbReference type="Pfam" id="PF06568"/>
    </source>
</evidence>
<comment type="caution">
    <text evidence="2">The sequence shown here is derived from an EMBL/GenBank/DDBJ whole genome shotgun (WGS) entry which is preliminary data.</text>
</comment>
<sequence>MTRNAAASLSAGLPAVTRPSLLSRIVSAIAREIRLRRDMRLLGSLDDAALHDLGLVRSGVEDVVRHGRAYTKGPMTFDQPLPDATATITPLNLTEWR</sequence>
<dbReference type="InterPro" id="IPR009506">
    <property type="entry name" value="YjiS-like"/>
</dbReference>
<protein>
    <submittedName>
        <fullName evidence="2">DUF1127 domain-containing protein</fullName>
    </submittedName>
</protein>
<gene>
    <name evidence="2" type="ORF">HB375_05055</name>
</gene>
<dbReference type="EMBL" id="JAATJS010000002">
    <property type="protein sequence ID" value="NIX75984.1"/>
    <property type="molecule type" value="Genomic_DNA"/>
</dbReference>
<dbReference type="Proteomes" id="UP000707352">
    <property type="component" value="Unassembled WGS sequence"/>
</dbReference>
<name>A0ABX0V7Z9_9HYPH</name>
<proteinExistence type="predicted"/>
<organism evidence="2 3">
    <name type="scientific">Microvirga terricola</name>
    <dbReference type="NCBI Taxonomy" id="2719797"/>
    <lineage>
        <taxon>Bacteria</taxon>
        <taxon>Pseudomonadati</taxon>
        <taxon>Pseudomonadota</taxon>
        <taxon>Alphaproteobacteria</taxon>
        <taxon>Hyphomicrobiales</taxon>
        <taxon>Methylobacteriaceae</taxon>
        <taxon>Microvirga</taxon>
    </lineage>
</organism>
<reference evidence="2 3" key="1">
    <citation type="submission" date="2020-03" db="EMBL/GenBank/DDBJ databases">
        <title>The genome sequence of Microvirga sp. c23x22.</title>
        <authorList>
            <person name="Zhang X."/>
        </authorList>
    </citation>
    <scope>NUCLEOTIDE SEQUENCE [LARGE SCALE GENOMIC DNA]</scope>
    <source>
        <strain evidence="3">c23x22</strain>
    </source>
</reference>
<accession>A0ABX0V7Z9</accession>